<dbReference type="PROSITE" id="PS51272">
    <property type="entry name" value="SLH"/>
    <property type="match status" value="2"/>
</dbReference>
<gene>
    <name evidence="3" type="ORF">EYB31_12995</name>
</gene>
<dbReference type="Pfam" id="PF00395">
    <property type="entry name" value="SLH"/>
    <property type="match status" value="1"/>
</dbReference>
<dbReference type="InterPro" id="IPR001119">
    <property type="entry name" value="SLH_dom"/>
</dbReference>
<dbReference type="SUPFAM" id="SSF50998">
    <property type="entry name" value="Quinoprotein alcohol dehydrogenase-like"/>
    <property type="match status" value="1"/>
</dbReference>
<comment type="caution">
    <text evidence="3">The sequence shown here is derived from an EMBL/GenBank/DDBJ whole genome shotgun (WGS) entry which is preliminary data.</text>
</comment>
<reference evidence="3 4" key="1">
    <citation type="submission" date="2019-02" db="EMBL/GenBank/DDBJ databases">
        <title>Paenibacillus sp. nov., isolated from surface-sterilized tissue of Thalictrum simplex L.</title>
        <authorList>
            <person name="Tuo L."/>
        </authorList>
    </citation>
    <scope>NUCLEOTIDE SEQUENCE [LARGE SCALE GENOMIC DNA]</scope>
    <source>
        <strain evidence="3 4">N2SHLJ1</strain>
    </source>
</reference>
<sequence length="623" mass="68359">MQSKENFMWRKTFLCFCLGMLSFVSVMYAEESSPKGISLSWIHDSGAAVVKQPFGGGLTANASAVNVDTDGNVIYAAYMSTDTVTVRSFSPEGILNWRQDFDAAQVTPFLAVSRDGNTYIYFHKVTPSGVSVHVYAINNSSGEIRWERMFNSPCSVSVRNVDGVNVYCRTGGALYSGDSSLTAIDSNGEELGSLMISGELKGPGFSSVTIPGLNSPDTEVAPGWLVSIQQDTFSVYSEYGQRVYTVPSEDIAELNANPWLIGYYVFDDGSMLLRSDTQSRYYDQDGQLQWTRAFGRQSNFVFALSRLYYYDNNSNNLHKISRADGSDELTFTADRNMTKVYFDKAASISGTADGGVIFAGTQSYWTTALEPDTMKPLIRFPVEISADSAKSAAAGLVSEHNAKLDPDNIYTASFPSAIDFERKQLYYLSAFGDGKLDSTIFGLFSAKLPFADAANHPGAQDLLRLYREGVISIPSDGLIRPDEPLTKEQFIAMLTRAAKVGGQYKGPTFTDVQQDRWSYYLIEKAVVLRILDKGEGKLNPEKLITSGECAAMAGKGAQLLKLPAFSPKPVVYSDDEYIAAATNANFLDGIALFDKNKNITKAEAASIIVRFMDYRDSQRAAKP</sequence>
<keyword evidence="1" id="KW-0732">Signal</keyword>
<dbReference type="InterPro" id="IPR011047">
    <property type="entry name" value="Quinoprotein_ADH-like_sf"/>
</dbReference>
<keyword evidence="4" id="KW-1185">Reference proteome</keyword>
<dbReference type="InterPro" id="IPR015943">
    <property type="entry name" value="WD40/YVTN_repeat-like_dom_sf"/>
</dbReference>
<accession>A0A4Q9DR63</accession>
<proteinExistence type="predicted"/>
<organism evidence="3 4">
    <name type="scientific">Paenibacillus thalictri</name>
    <dbReference type="NCBI Taxonomy" id="2527873"/>
    <lineage>
        <taxon>Bacteria</taxon>
        <taxon>Bacillati</taxon>
        <taxon>Bacillota</taxon>
        <taxon>Bacilli</taxon>
        <taxon>Bacillales</taxon>
        <taxon>Paenibacillaceae</taxon>
        <taxon>Paenibacillus</taxon>
    </lineage>
</organism>
<protein>
    <recommendedName>
        <fullName evidence="2">SLH domain-containing protein</fullName>
    </recommendedName>
</protein>
<evidence type="ECO:0000313" key="4">
    <source>
        <dbReference type="Proteomes" id="UP000293142"/>
    </source>
</evidence>
<evidence type="ECO:0000313" key="3">
    <source>
        <dbReference type="EMBL" id="TBL79127.1"/>
    </source>
</evidence>
<evidence type="ECO:0000259" key="2">
    <source>
        <dbReference type="PROSITE" id="PS51272"/>
    </source>
</evidence>
<dbReference type="Gene3D" id="2.130.10.10">
    <property type="entry name" value="YVTN repeat-like/Quinoprotein amine dehydrogenase"/>
    <property type="match status" value="2"/>
</dbReference>
<dbReference type="OrthoDB" id="2652191at2"/>
<dbReference type="Proteomes" id="UP000293142">
    <property type="component" value="Unassembled WGS sequence"/>
</dbReference>
<feature type="domain" description="SLH" evidence="2">
    <location>
        <begin position="445"/>
        <end position="508"/>
    </location>
</feature>
<evidence type="ECO:0000256" key="1">
    <source>
        <dbReference type="SAM" id="SignalP"/>
    </source>
</evidence>
<dbReference type="EMBL" id="SIRE01000008">
    <property type="protein sequence ID" value="TBL79127.1"/>
    <property type="molecule type" value="Genomic_DNA"/>
</dbReference>
<name>A0A4Q9DR63_9BACL</name>
<dbReference type="AlphaFoldDB" id="A0A4Q9DR63"/>
<feature type="domain" description="SLH" evidence="2">
    <location>
        <begin position="561"/>
        <end position="622"/>
    </location>
</feature>
<feature type="signal peptide" evidence="1">
    <location>
        <begin position="1"/>
        <end position="29"/>
    </location>
</feature>
<dbReference type="InterPro" id="IPR002372">
    <property type="entry name" value="PQQ_rpt_dom"/>
</dbReference>
<dbReference type="Pfam" id="PF13360">
    <property type="entry name" value="PQQ_2"/>
    <property type="match status" value="1"/>
</dbReference>
<feature type="chain" id="PRO_5020181657" description="SLH domain-containing protein" evidence="1">
    <location>
        <begin position="30"/>
        <end position="623"/>
    </location>
</feature>